<evidence type="ECO:0000256" key="3">
    <source>
        <dbReference type="ARBA" id="ARBA00022448"/>
    </source>
</evidence>
<comment type="caution">
    <text evidence="16">The sequence shown here is derived from an EMBL/GenBank/DDBJ whole genome shotgun (WGS) entry which is preliminary data.</text>
</comment>
<dbReference type="GO" id="GO:1990429">
    <property type="term" value="C:peroxisomal importomer complex"/>
    <property type="evidence" value="ECO:0007669"/>
    <property type="project" value="TreeGrafter"/>
</dbReference>
<evidence type="ECO:0000256" key="1">
    <source>
        <dbReference type="ARBA" id="ARBA00006033"/>
    </source>
</evidence>
<gene>
    <name evidence="16" type="ORF">CLODIP_2_CD04772</name>
</gene>
<evidence type="ECO:0000256" key="8">
    <source>
        <dbReference type="ARBA" id="ARBA00023136"/>
    </source>
</evidence>
<keyword evidence="7" id="KW-0811">Translocation</keyword>
<dbReference type="SMART" id="SM00326">
    <property type="entry name" value="SH3"/>
    <property type="match status" value="1"/>
</dbReference>
<dbReference type="EMBL" id="CADEPI010000186">
    <property type="protein sequence ID" value="CAB3379423.1"/>
    <property type="molecule type" value="Genomic_DNA"/>
</dbReference>
<feature type="compositionally biased region" description="Acidic residues" evidence="14">
    <location>
        <begin position="435"/>
        <end position="444"/>
    </location>
</feature>
<dbReference type="PANTHER" id="PTHR19332">
    <property type="entry name" value="PEROXISOMAL MEMBRANE PROTEIN PEX13"/>
    <property type="match status" value="1"/>
</dbReference>
<evidence type="ECO:0000256" key="2">
    <source>
        <dbReference type="ARBA" id="ARBA00022443"/>
    </source>
</evidence>
<dbReference type="Gene3D" id="2.30.30.40">
    <property type="entry name" value="SH3 Domains"/>
    <property type="match status" value="1"/>
</dbReference>
<evidence type="ECO:0000256" key="7">
    <source>
        <dbReference type="ARBA" id="ARBA00023010"/>
    </source>
</evidence>
<dbReference type="Pfam" id="PF04088">
    <property type="entry name" value="Peroxin-13_N"/>
    <property type="match status" value="1"/>
</dbReference>
<dbReference type="GO" id="GO:0016560">
    <property type="term" value="P:protein import into peroxisome matrix, docking"/>
    <property type="evidence" value="ECO:0007669"/>
    <property type="project" value="InterPro"/>
</dbReference>
<keyword evidence="17" id="KW-1185">Reference proteome</keyword>
<dbReference type="GO" id="GO:0005778">
    <property type="term" value="C:peroxisomal membrane"/>
    <property type="evidence" value="ECO:0007669"/>
    <property type="project" value="UniProtKB-SubCell"/>
</dbReference>
<evidence type="ECO:0000256" key="9">
    <source>
        <dbReference type="ARBA" id="ARBA00023140"/>
    </source>
</evidence>
<evidence type="ECO:0000256" key="14">
    <source>
        <dbReference type="SAM" id="MobiDB-lite"/>
    </source>
</evidence>
<evidence type="ECO:0000259" key="15">
    <source>
        <dbReference type="PROSITE" id="PS50002"/>
    </source>
</evidence>
<proteinExistence type="inferred from homology"/>
<evidence type="ECO:0000256" key="12">
    <source>
        <dbReference type="ARBA" id="ARBA00046271"/>
    </source>
</evidence>
<keyword evidence="9" id="KW-0576">Peroxisome</keyword>
<reference evidence="16 17" key="1">
    <citation type="submission" date="2020-04" db="EMBL/GenBank/DDBJ databases">
        <authorList>
            <person name="Alioto T."/>
            <person name="Alioto T."/>
            <person name="Gomez Garrido J."/>
        </authorList>
    </citation>
    <scope>NUCLEOTIDE SEQUENCE [LARGE SCALE GENOMIC DNA]</scope>
</reference>
<dbReference type="InterPro" id="IPR036028">
    <property type="entry name" value="SH3-like_dom_sf"/>
</dbReference>
<feature type="compositionally biased region" description="Low complexity" evidence="14">
    <location>
        <begin position="23"/>
        <end position="36"/>
    </location>
</feature>
<feature type="region of interest" description="Disordered" evidence="14">
    <location>
        <begin position="45"/>
        <end position="75"/>
    </location>
</feature>
<keyword evidence="4" id="KW-0812">Transmembrane</keyword>
<evidence type="ECO:0000256" key="11">
    <source>
        <dbReference type="ARBA" id="ARBA00034535"/>
    </source>
</evidence>
<dbReference type="SUPFAM" id="SSF50044">
    <property type="entry name" value="SH3-domain"/>
    <property type="match status" value="1"/>
</dbReference>
<name>A0A8S1DHN0_9INSE</name>
<dbReference type="PANTHER" id="PTHR19332:SF1">
    <property type="entry name" value="PEROXISOMAL MEMBRANE PROTEIN PEX13"/>
    <property type="match status" value="1"/>
</dbReference>
<keyword evidence="2 13" id="KW-0728">SH3 domain</keyword>
<evidence type="ECO:0000313" key="16">
    <source>
        <dbReference type="EMBL" id="CAB3379423.1"/>
    </source>
</evidence>
<dbReference type="PROSITE" id="PS50002">
    <property type="entry name" value="SH3"/>
    <property type="match status" value="1"/>
</dbReference>
<comment type="similarity">
    <text evidence="1">Belongs to the peroxin-13 family.</text>
</comment>
<organism evidence="16 17">
    <name type="scientific">Cloeon dipterum</name>
    <dbReference type="NCBI Taxonomy" id="197152"/>
    <lineage>
        <taxon>Eukaryota</taxon>
        <taxon>Metazoa</taxon>
        <taxon>Ecdysozoa</taxon>
        <taxon>Arthropoda</taxon>
        <taxon>Hexapoda</taxon>
        <taxon>Insecta</taxon>
        <taxon>Pterygota</taxon>
        <taxon>Palaeoptera</taxon>
        <taxon>Ephemeroptera</taxon>
        <taxon>Pisciforma</taxon>
        <taxon>Baetidae</taxon>
        <taxon>Cloeon</taxon>
    </lineage>
</organism>
<sequence>MSAPPKPWEASRNNFRLQQQQNTSSFSSPVQTSSVFPRSTYTSDKMMFTSNNSTPQTSIPRAPPRPPGSTLPAGTLGQSYGMNSYGYNSPTYSPYGMRSSYGYGGGYGGYSSLGMGGYSSYGSPYSSYGMMGYGRANYSPYGQMPYGQQAADSGFIRMAEENSRPAFESLESMVHAFGSVSMMLESTFYAIHSSFRAVLGVADNFGRMRGMLAQVFSALTIFRAVRWAYHKLLELLGLRKAGGSEKIWAEAKVDSGLASIGATADQDARKSSAWPIVMFMSLVMGGPYLIWKLVRSVLSNIPDAENAPDGSNEPWMQGKAPCMIGKATYSYHAAGADELSFNVGDVIAMAPQDKQPYHADGWLIGRKIGDASGGVINGPSPIGLVPSNHFKTLYCKAKKPSAQASTGEMPVIKEEPQPSTSSAPNFSPVEKLIEEQNDLSDTSEPEVLNMPEENVTV</sequence>
<evidence type="ECO:0000256" key="5">
    <source>
        <dbReference type="ARBA" id="ARBA00022927"/>
    </source>
</evidence>
<dbReference type="InterPro" id="IPR035463">
    <property type="entry name" value="Pex13"/>
</dbReference>
<accession>A0A8S1DHN0</accession>
<feature type="compositionally biased region" description="Polar residues" evidence="14">
    <location>
        <begin position="45"/>
        <end position="59"/>
    </location>
</feature>
<evidence type="ECO:0000256" key="13">
    <source>
        <dbReference type="PROSITE-ProRule" id="PRU00192"/>
    </source>
</evidence>
<evidence type="ECO:0000256" key="6">
    <source>
        <dbReference type="ARBA" id="ARBA00022989"/>
    </source>
</evidence>
<keyword evidence="3" id="KW-0813">Transport</keyword>
<dbReference type="Proteomes" id="UP000494165">
    <property type="component" value="Unassembled WGS sequence"/>
</dbReference>
<evidence type="ECO:0000313" key="17">
    <source>
        <dbReference type="Proteomes" id="UP000494165"/>
    </source>
</evidence>
<comment type="subcellular location">
    <subcellularLocation>
        <location evidence="12">Peroxisome membrane</location>
    </subcellularLocation>
</comment>
<feature type="region of interest" description="Disordered" evidence="14">
    <location>
        <begin position="17"/>
        <end position="36"/>
    </location>
</feature>
<protein>
    <recommendedName>
        <fullName evidence="11">Peroxisomal membrane protein PEX13</fullName>
    </recommendedName>
    <alternativeName>
        <fullName evidence="10">Peroxin-13</fullName>
    </alternativeName>
</protein>
<feature type="domain" description="SH3" evidence="15">
    <location>
        <begin position="320"/>
        <end position="395"/>
    </location>
</feature>
<keyword evidence="6" id="KW-1133">Transmembrane helix</keyword>
<evidence type="ECO:0000256" key="4">
    <source>
        <dbReference type="ARBA" id="ARBA00022692"/>
    </source>
</evidence>
<dbReference type="OrthoDB" id="10037838at2759"/>
<keyword evidence="5" id="KW-0653">Protein transport</keyword>
<evidence type="ECO:0000256" key="10">
    <source>
        <dbReference type="ARBA" id="ARBA00029693"/>
    </source>
</evidence>
<keyword evidence="8" id="KW-0472">Membrane</keyword>
<feature type="region of interest" description="Disordered" evidence="14">
    <location>
        <begin position="404"/>
        <end position="457"/>
    </location>
</feature>
<dbReference type="AlphaFoldDB" id="A0A8S1DHN0"/>
<dbReference type="InterPro" id="IPR001452">
    <property type="entry name" value="SH3_domain"/>
</dbReference>
<dbReference type="InterPro" id="IPR007223">
    <property type="entry name" value="Peroxin-13_N"/>
</dbReference>